<organism evidence="6 7">
    <name type="scientific">Oceanimonas doudoroffii</name>
    <dbReference type="NCBI Taxonomy" id="84158"/>
    <lineage>
        <taxon>Bacteria</taxon>
        <taxon>Pseudomonadati</taxon>
        <taxon>Pseudomonadota</taxon>
        <taxon>Gammaproteobacteria</taxon>
        <taxon>Aeromonadales</taxon>
        <taxon>Aeromonadaceae</taxon>
        <taxon>Oceanimonas</taxon>
    </lineage>
</organism>
<name>A0A233RH80_9GAMM</name>
<sequence length="289" mass="31289">MTPSRRGLPPLNAMRAFEVAGRRLTFRAAADELGVTQGAVAQQVRALEEHLGLTLFRRLPRGLALTPQGTAYLAELTRAFDLLAEATGRLYDAPAAVTISVTPTFAAKLLIPRLAALNAALPEVELRTIATETLSDFDRDQVDMAVRLTRPPFPAAQEAKLLFRQELVAVANPLLVKELSLPLTAKQLAGLPLLHDAHNHWPAWLQTGKTLPGAVFSQTTLALDAAMAGQGVALVCRAFVAADLAAGRLAQVTEESRETDSDYFLVRKRSPSHGKAAEAVWDWCLNRFG</sequence>
<evidence type="ECO:0000259" key="5">
    <source>
        <dbReference type="PROSITE" id="PS50931"/>
    </source>
</evidence>
<dbReference type="PANTHER" id="PTHR30537">
    <property type="entry name" value="HTH-TYPE TRANSCRIPTIONAL REGULATOR"/>
    <property type="match status" value="1"/>
</dbReference>
<protein>
    <submittedName>
        <fullName evidence="6">LysR family transcriptional regulator</fullName>
    </submittedName>
</protein>
<comment type="similarity">
    <text evidence="1">Belongs to the LysR transcriptional regulatory family.</text>
</comment>
<dbReference type="PRINTS" id="PR00039">
    <property type="entry name" value="HTHLYSR"/>
</dbReference>
<keyword evidence="4" id="KW-0804">Transcription</keyword>
<dbReference type="Gene3D" id="1.10.10.10">
    <property type="entry name" value="Winged helix-like DNA-binding domain superfamily/Winged helix DNA-binding domain"/>
    <property type="match status" value="1"/>
</dbReference>
<evidence type="ECO:0000313" key="7">
    <source>
        <dbReference type="Proteomes" id="UP000242757"/>
    </source>
</evidence>
<dbReference type="InterPro" id="IPR036388">
    <property type="entry name" value="WH-like_DNA-bd_sf"/>
</dbReference>
<keyword evidence="7" id="KW-1185">Reference proteome</keyword>
<dbReference type="InterPro" id="IPR005119">
    <property type="entry name" value="LysR_subst-bd"/>
</dbReference>
<dbReference type="InterPro" id="IPR036390">
    <property type="entry name" value="WH_DNA-bd_sf"/>
</dbReference>
<dbReference type="GO" id="GO:0006351">
    <property type="term" value="P:DNA-templated transcription"/>
    <property type="evidence" value="ECO:0007669"/>
    <property type="project" value="TreeGrafter"/>
</dbReference>
<dbReference type="GO" id="GO:0003700">
    <property type="term" value="F:DNA-binding transcription factor activity"/>
    <property type="evidence" value="ECO:0007669"/>
    <property type="project" value="InterPro"/>
</dbReference>
<dbReference type="SUPFAM" id="SSF46785">
    <property type="entry name" value="Winged helix' DNA-binding domain"/>
    <property type="match status" value="1"/>
</dbReference>
<dbReference type="InterPro" id="IPR000847">
    <property type="entry name" value="LysR_HTH_N"/>
</dbReference>
<dbReference type="Pfam" id="PF03466">
    <property type="entry name" value="LysR_substrate"/>
    <property type="match status" value="1"/>
</dbReference>
<dbReference type="Pfam" id="PF00126">
    <property type="entry name" value="HTH_1"/>
    <property type="match status" value="1"/>
</dbReference>
<dbReference type="InterPro" id="IPR058163">
    <property type="entry name" value="LysR-type_TF_proteobact-type"/>
</dbReference>
<comment type="caution">
    <text evidence="6">The sequence shown here is derived from an EMBL/GenBank/DDBJ whole genome shotgun (WGS) entry which is preliminary data.</text>
</comment>
<proteinExistence type="inferred from homology"/>
<dbReference type="CDD" id="cd08432">
    <property type="entry name" value="PBP2_GcdR_TrpI_HvrB_AmpR_like"/>
    <property type="match status" value="1"/>
</dbReference>
<dbReference type="EMBL" id="NBIM01000001">
    <property type="protein sequence ID" value="OXY82755.1"/>
    <property type="molecule type" value="Genomic_DNA"/>
</dbReference>
<dbReference type="RefSeq" id="WP_094199533.1">
    <property type="nucleotide sequence ID" value="NZ_NBIM01000001.1"/>
</dbReference>
<dbReference type="SUPFAM" id="SSF53850">
    <property type="entry name" value="Periplasmic binding protein-like II"/>
    <property type="match status" value="1"/>
</dbReference>
<evidence type="ECO:0000256" key="4">
    <source>
        <dbReference type="ARBA" id="ARBA00023163"/>
    </source>
</evidence>
<dbReference type="Proteomes" id="UP000242757">
    <property type="component" value="Unassembled WGS sequence"/>
</dbReference>
<dbReference type="Gene3D" id="3.40.190.10">
    <property type="entry name" value="Periplasmic binding protein-like II"/>
    <property type="match status" value="2"/>
</dbReference>
<evidence type="ECO:0000256" key="2">
    <source>
        <dbReference type="ARBA" id="ARBA00023015"/>
    </source>
</evidence>
<evidence type="ECO:0000313" key="6">
    <source>
        <dbReference type="EMBL" id="OXY82755.1"/>
    </source>
</evidence>
<evidence type="ECO:0000256" key="3">
    <source>
        <dbReference type="ARBA" id="ARBA00023125"/>
    </source>
</evidence>
<dbReference type="AlphaFoldDB" id="A0A233RH80"/>
<evidence type="ECO:0000256" key="1">
    <source>
        <dbReference type="ARBA" id="ARBA00009437"/>
    </source>
</evidence>
<reference evidence="6 7" key="1">
    <citation type="submission" date="2017-08" db="EMBL/GenBank/DDBJ databases">
        <title>A Genome Sequence of Oceanimonas doudoroffii ATCC 27123T.</title>
        <authorList>
            <person name="Brennan M.A."/>
            <person name="Maclea K.S."/>
            <person name="Mcclelland W.D."/>
            <person name="Trachtenberg A.M."/>
        </authorList>
    </citation>
    <scope>NUCLEOTIDE SEQUENCE [LARGE SCALE GENOMIC DNA]</scope>
    <source>
        <strain evidence="6 7">ATCC 27123</strain>
    </source>
</reference>
<keyword evidence="2" id="KW-0805">Transcription regulation</keyword>
<keyword evidence="3" id="KW-0238">DNA-binding</keyword>
<accession>A0A233RH80</accession>
<dbReference type="PANTHER" id="PTHR30537:SF74">
    <property type="entry name" value="HTH-TYPE TRANSCRIPTIONAL REGULATOR TRPI"/>
    <property type="match status" value="1"/>
</dbReference>
<dbReference type="PROSITE" id="PS50931">
    <property type="entry name" value="HTH_LYSR"/>
    <property type="match status" value="1"/>
</dbReference>
<dbReference type="GO" id="GO:0043565">
    <property type="term" value="F:sequence-specific DNA binding"/>
    <property type="evidence" value="ECO:0007669"/>
    <property type="project" value="TreeGrafter"/>
</dbReference>
<feature type="domain" description="HTH lysR-type" evidence="5">
    <location>
        <begin position="9"/>
        <end position="66"/>
    </location>
</feature>
<dbReference type="OrthoDB" id="6787458at2"/>
<gene>
    <name evidence="6" type="ORF">B6S08_04375</name>
</gene>